<organism evidence="1 2">
    <name type="scientific">Achaetomium macrosporum</name>
    <dbReference type="NCBI Taxonomy" id="79813"/>
    <lineage>
        <taxon>Eukaryota</taxon>
        <taxon>Fungi</taxon>
        <taxon>Dikarya</taxon>
        <taxon>Ascomycota</taxon>
        <taxon>Pezizomycotina</taxon>
        <taxon>Sordariomycetes</taxon>
        <taxon>Sordariomycetidae</taxon>
        <taxon>Sordariales</taxon>
        <taxon>Chaetomiaceae</taxon>
        <taxon>Achaetomium</taxon>
    </lineage>
</organism>
<dbReference type="EMBL" id="MU860746">
    <property type="protein sequence ID" value="KAK4232952.1"/>
    <property type="molecule type" value="Genomic_DNA"/>
</dbReference>
<evidence type="ECO:0000313" key="1">
    <source>
        <dbReference type="EMBL" id="KAK4232952.1"/>
    </source>
</evidence>
<reference evidence="1" key="1">
    <citation type="journal article" date="2023" name="Mol. Phylogenet. Evol.">
        <title>Genome-scale phylogeny and comparative genomics of the fungal order Sordariales.</title>
        <authorList>
            <person name="Hensen N."/>
            <person name="Bonometti L."/>
            <person name="Westerberg I."/>
            <person name="Brannstrom I.O."/>
            <person name="Guillou S."/>
            <person name="Cros-Aarteil S."/>
            <person name="Calhoun S."/>
            <person name="Haridas S."/>
            <person name="Kuo A."/>
            <person name="Mondo S."/>
            <person name="Pangilinan J."/>
            <person name="Riley R."/>
            <person name="LaButti K."/>
            <person name="Andreopoulos B."/>
            <person name="Lipzen A."/>
            <person name="Chen C."/>
            <person name="Yan M."/>
            <person name="Daum C."/>
            <person name="Ng V."/>
            <person name="Clum A."/>
            <person name="Steindorff A."/>
            <person name="Ohm R.A."/>
            <person name="Martin F."/>
            <person name="Silar P."/>
            <person name="Natvig D.O."/>
            <person name="Lalanne C."/>
            <person name="Gautier V."/>
            <person name="Ament-Velasquez S.L."/>
            <person name="Kruys A."/>
            <person name="Hutchinson M.I."/>
            <person name="Powell A.J."/>
            <person name="Barry K."/>
            <person name="Miller A.N."/>
            <person name="Grigoriev I.V."/>
            <person name="Debuchy R."/>
            <person name="Gladieux P."/>
            <person name="Hiltunen Thoren M."/>
            <person name="Johannesson H."/>
        </authorList>
    </citation>
    <scope>NUCLEOTIDE SEQUENCE</scope>
    <source>
        <strain evidence="1">CBS 532.94</strain>
    </source>
</reference>
<feature type="non-terminal residue" evidence="1">
    <location>
        <position position="76"/>
    </location>
</feature>
<dbReference type="Proteomes" id="UP001303760">
    <property type="component" value="Unassembled WGS sequence"/>
</dbReference>
<gene>
    <name evidence="1" type="ORF">C8A03DRAFT_39373</name>
</gene>
<protein>
    <submittedName>
        <fullName evidence="1">Uncharacterized protein</fullName>
    </submittedName>
</protein>
<dbReference type="AlphaFoldDB" id="A0AAN7H6G0"/>
<comment type="caution">
    <text evidence="1">The sequence shown here is derived from an EMBL/GenBank/DDBJ whole genome shotgun (WGS) entry which is preliminary data.</text>
</comment>
<evidence type="ECO:0000313" key="2">
    <source>
        <dbReference type="Proteomes" id="UP001303760"/>
    </source>
</evidence>
<accession>A0AAN7H6G0</accession>
<sequence>MPWLSEVSYSHEATVGVIYWLECPGSIRHNPTREPIQDDSYDYAPSEGEAEWRGNPAWAVADFLSFSRTTSGSCAP</sequence>
<reference evidence="1" key="2">
    <citation type="submission" date="2023-05" db="EMBL/GenBank/DDBJ databases">
        <authorList>
            <consortium name="Lawrence Berkeley National Laboratory"/>
            <person name="Steindorff A."/>
            <person name="Hensen N."/>
            <person name="Bonometti L."/>
            <person name="Westerberg I."/>
            <person name="Brannstrom I.O."/>
            <person name="Guillou S."/>
            <person name="Cros-Aarteil S."/>
            <person name="Calhoun S."/>
            <person name="Haridas S."/>
            <person name="Kuo A."/>
            <person name="Mondo S."/>
            <person name="Pangilinan J."/>
            <person name="Riley R."/>
            <person name="Labutti K."/>
            <person name="Andreopoulos B."/>
            <person name="Lipzen A."/>
            <person name="Chen C."/>
            <person name="Yanf M."/>
            <person name="Daum C."/>
            <person name="Ng V."/>
            <person name="Clum A."/>
            <person name="Ohm R."/>
            <person name="Martin F."/>
            <person name="Silar P."/>
            <person name="Natvig D."/>
            <person name="Lalanne C."/>
            <person name="Gautier V."/>
            <person name="Ament-Velasquez S.L."/>
            <person name="Kruys A."/>
            <person name="Hutchinson M.I."/>
            <person name="Powell A.J."/>
            <person name="Barry K."/>
            <person name="Miller A.N."/>
            <person name="Grigoriev I.V."/>
            <person name="Debuchy R."/>
            <person name="Gladieux P."/>
            <person name="Thoren M.H."/>
            <person name="Johannesson H."/>
        </authorList>
    </citation>
    <scope>NUCLEOTIDE SEQUENCE</scope>
    <source>
        <strain evidence="1">CBS 532.94</strain>
    </source>
</reference>
<proteinExistence type="predicted"/>
<keyword evidence="2" id="KW-1185">Reference proteome</keyword>
<name>A0AAN7H6G0_9PEZI</name>